<dbReference type="KEGG" id="blag:BLTE_04260"/>
<keyword evidence="2" id="KW-1185">Reference proteome</keyword>
<evidence type="ECO:0000313" key="1">
    <source>
        <dbReference type="EMBL" id="BBF91741.1"/>
    </source>
</evidence>
<dbReference type="OrthoDB" id="7173769at2"/>
<evidence type="ECO:0008006" key="3">
    <source>
        <dbReference type="Google" id="ProtNLM"/>
    </source>
</evidence>
<accession>A0A348FWQ8</accession>
<dbReference type="AlphaFoldDB" id="A0A348FWQ8"/>
<organism evidence="1 2">
    <name type="scientific">Blastochloris tepida</name>
    <dbReference type="NCBI Taxonomy" id="2233851"/>
    <lineage>
        <taxon>Bacteria</taxon>
        <taxon>Pseudomonadati</taxon>
        <taxon>Pseudomonadota</taxon>
        <taxon>Alphaproteobacteria</taxon>
        <taxon>Hyphomicrobiales</taxon>
        <taxon>Blastochloridaceae</taxon>
        <taxon>Blastochloris</taxon>
    </lineage>
</organism>
<dbReference type="EMBL" id="AP018907">
    <property type="protein sequence ID" value="BBF91741.1"/>
    <property type="molecule type" value="Genomic_DNA"/>
</dbReference>
<proteinExistence type="predicted"/>
<gene>
    <name evidence="1" type="ORF">BLTE_04260</name>
</gene>
<reference evidence="1 2" key="1">
    <citation type="submission" date="2018-08" db="EMBL/GenBank/DDBJ databases">
        <title>Complete genome sequencing of Blastochloris tepida GI.</title>
        <authorList>
            <person name="Tsukatani Y."/>
            <person name="Mori H."/>
        </authorList>
    </citation>
    <scope>NUCLEOTIDE SEQUENCE [LARGE SCALE GENOMIC DNA]</scope>
    <source>
        <strain evidence="1 2">GI</strain>
    </source>
</reference>
<dbReference type="InterPro" id="IPR019226">
    <property type="entry name" value="DUF2158"/>
</dbReference>
<dbReference type="Proteomes" id="UP000266934">
    <property type="component" value="Chromosome"/>
</dbReference>
<dbReference type="RefSeq" id="WP_160140484.1">
    <property type="nucleotide sequence ID" value="NZ_AP018907.1"/>
</dbReference>
<sequence length="65" mass="7280">MKFEIGDIAQLKSGGPLLTVSSVEKNAIQCVYFADEIGEFRTYDFAPALLVHVEIEDAEEEEEED</sequence>
<dbReference type="Pfam" id="PF09926">
    <property type="entry name" value="DUF2158"/>
    <property type="match status" value="1"/>
</dbReference>
<name>A0A348FWQ8_9HYPH</name>
<evidence type="ECO:0000313" key="2">
    <source>
        <dbReference type="Proteomes" id="UP000266934"/>
    </source>
</evidence>
<protein>
    <recommendedName>
        <fullName evidence="3">DUF2158 domain-containing protein</fullName>
    </recommendedName>
</protein>